<dbReference type="Proteomes" id="UP000789405">
    <property type="component" value="Unassembled WGS sequence"/>
</dbReference>
<gene>
    <name evidence="2" type="ORF">DERYTH_LOCUS18412</name>
</gene>
<dbReference type="InterPro" id="IPR007021">
    <property type="entry name" value="DUF659"/>
</dbReference>
<keyword evidence="3" id="KW-1185">Reference proteome</keyword>
<dbReference type="EMBL" id="CAJVPY010018644">
    <property type="protein sequence ID" value="CAG8767911.1"/>
    <property type="molecule type" value="Genomic_DNA"/>
</dbReference>
<proteinExistence type="predicted"/>
<dbReference type="InterPro" id="IPR012337">
    <property type="entry name" value="RNaseH-like_sf"/>
</dbReference>
<protein>
    <submittedName>
        <fullName evidence="2">20997_t:CDS:1</fullName>
    </submittedName>
</protein>
<evidence type="ECO:0000313" key="3">
    <source>
        <dbReference type="Proteomes" id="UP000789405"/>
    </source>
</evidence>
<comment type="caution">
    <text evidence="2">The sequence shown here is derived from an EMBL/GenBank/DDBJ whole genome shotgun (WGS) entry which is preliminary data.</text>
</comment>
<dbReference type="OrthoDB" id="2404095at2759"/>
<dbReference type="SUPFAM" id="SSF53098">
    <property type="entry name" value="Ribonuclease H-like"/>
    <property type="match status" value="1"/>
</dbReference>
<dbReference type="Pfam" id="PF04937">
    <property type="entry name" value="DUF659"/>
    <property type="match status" value="1"/>
</dbReference>
<evidence type="ECO:0000259" key="1">
    <source>
        <dbReference type="Pfam" id="PF04937"/>
    </source>
</evidence>
<accession>A0A9N9J973</accession>
<feature type="non-terminal residue" evidence="2">
    <location>
        <position position="1"/>
    </location>
</feature>
<evidence type="ECO:0000313" key="2">
    <source>
        <dbReference type="EMBL" id="CAG8767911.1"/>
    </source>
</evidence>
<feature type="domain" description="DUF659" evidence="1">
    <location>
        <begin position="56"/>
        <end position="189"/>
    </location>
</feature>
<reference evidence="2" key="1">
    <citation type="submission" date="2021-06" db="EMBL/GenBank/DDBJ databases">
        <authorList>
            <person name="Kallberg Y."/>
            <person name="Tangrot J."/>
            <person name="Rosling A."/>
        </authorList>
    </citation>
    <scope>NUCLEOTIDE SEQUENCE</scope>
    <source>
        <strain evidence="2">MA453B</strain>
    </source>
</reference>
<name>A0A9N9J973_9GLOM</name>
<dbReference type="AlphaFoldDB" id="A0A9N9J973"/>
<sequence>KCSYCPAKWSRGELQKLEAHLALECPNVDNEIWQIYLLQQSENITGLKKQKLNNQPNLTKYFLQKAENLSEERISSINGSLLKAFVVCALDGWTSSNRSSIYSFMILTPMHIKFLYSLKDFSANSHTAGFLADEINIILNEIGSNKFAAIVTDNASNVKLAWQIIHKKHPNILSLNCIAHCINLISKDIL</sequence>
<organism evidence="2 3">
    <name type="scientific">Dentiscutata erythropus</name>
    <dbReference type="NCBI Taxonomy" id="1348616"/>
    <lineage>
        <taxon>Eukaryota</taxon>
        <taxon>Fungi</taxon>
        <taxon>Fungi incertae sedis</taxon>
        <taxon>Mucoromycota</taxon>
        <taxon>Glomeromycotina</taxon>
        <taxon>Glomeromycetes</taxon>
        <taxon>Diversisporales</taxon>
        <taxon>Gigasporaceae</taxon>
        <taxon>Dentiscutata</taxon>
    </lineage>
</organism>
<feature type="non-terminal residue" evidence="2">
    <location>
        <position position="190"/>
    </location>
</feature>